<evidence type="ECO:0000259" key="2">
    <source>
        <dbReference type="PROSITE" id="PS50048"/>
    </source>
</evidence>
<dbReference type="SMART" id="SM00066">
    <property type="entry name" value="GAL4"/>
    <property type="match status" value="1"/>
</dbReference>
<gene>
    <name evidence="3" type="ORF">HAKA00212_LOCUS25286</name>
</gene>
<evidence type="ECO:0000313" key="3">
    <source>
        <dbReference type="EMBL" id="CAE0651035.1"/>
    </source>
</evidence>
<dbReference type="EMBL" id="HBIU01058115">
    <property type="protein sequence ID" value="CAE0651035.1"/>
    <property type="molecule type" value="Transcribed_RNA"/>
</dbReference>
<sequence length="757" mass="82534">MTSHKTGLSHKTISALDDEGKRPKLACVNCRTRKRKCDGAVPSCASCLASEVACNYVLPEKRKGAAILKFSSVPFSNVGLNDVETGNLVIFLQAFEELFLAFNWQLYADASFTLAKEAEKSGRASSLYQPSDGGSSACSGTCQTILWCAVACGAALNNAYQDSMKLEEFSLYQKRIGLSLAESDAQETPGDRSDIAKFGLVLFYDLSGENDAKRIQLDYLRTKRASGQLGPAVSGGLKVWEILGGGLSLEEGGDQQSEQFALRLKASGHQHYLAPEEWKGYNLKVKNLVVGILFLKEILMRFPENEDTPHKGEEPSADARKEHINKKLQIQQMRKYLVLAVQSTDDDAMTESKKEDTSKHPEHRNDDSETNLSVATMYAKITLAAVDFIFFPQHHAAAVSRCEELVAFLGQPGLSNRDFLLVPILWHRLDLLGFMLWHAKRPDAYNALAAIRNPFLVAKPKAKAFLPFEWMIWEGHSNHPDVQELMVNIKRGLEAAHSLPEETATYRSGPPSPQLSQDRGGHAQQGGQLLQPDIQGHLAQQHQDQLLSPATSQSQEQALMLSRLDPRLGTLLLGGSNGGPLLPTGAQRLPPSNTTSMYPQQQQTEALLAYLASALQRRLHEQQQHQQQEQDRQQQQLRLLQQLGGVRTAAPPAAWAGTLAASAAPLAAAAASSATSALVGYLPAVLSSLLAPPVLQQQQQQQPWAPIPASAAAAPEELLVQALLRGESLGMEEGWHRPPPQQGGGGRFPPTGSNSSL</sequence>
<dbReference type="Pfam" id="PF00172">
    <property type="entry name" value="Zn_clus"/>
    <property type="match status" value="1"/>
</dbReference>
<feature type="compositionally biased region" description="Low complexity" evidence="1">
    <location>
        <begin position="748"/>
        <end position="757"/>
    </location>
</feature>
<dbReference type="PROSITE" id="PS00463">
    <property type="entry name" value="ZN2_CY6_FUNGAL_1"/>
    <property type="match status" value="1"/>
</dbReference>
<dbReference type="InterPro" id="IPR001138">
    <property type="entry name" value="Zn2Cys6_DnaBD"/>
</dbReference>
<dbReference type="AlphaFoldDB" id="A0A7S3YGK4"/>
<reference evidence="3" key="1">
    <citation type="submission" date="2021-01" db="EMBL/GenBank/DDBJ databases">
        <authorList>
            <person name="Corre E."/>
            <person name="Pelletier E."/>
            <person name="Niang G."/>
            <person name="Scheremetjew M."/>
            <person name="Finn R."/>
            <person name="Kale V."/>
            <person name="Holt S."/>
            <person name="Cochrane G."/>
            <person name="Meng A."/>
            <person name="Brown T."/>
            <person name="Cohen L."/>
        </authorList>
    </citation>
    <scope>NUCLEOTIDE SEQUENCE</scope>
    <source>
        <strain evidence="3">CCMP3107</strain>
    </source>
</reference>
<feature type="domain" description="Zn(2)-C6 fungal-type" evidence="2">
    <location>
        <begin position="26"/>
        <end position="56"/>
    </location>
</feature>
<name>A0A7S3YGK4_HETAK</name>
<dbReference type="Gene3D" id="4.10.240.10">
    <property type="entry name" value="Zn(2)-C6 fungal-type DNA-binding domain"/>
    <property type="match status" value="1"/>
</dbReference>
<protein>
    <recommendedName>
        <fullName evidence="2">Zn(2)-C6 fungal-type domain-containing protein</fullName>
    </recommendedName>
</protein>
<feature type="compositionally biased region" description="Basic and acidic residues" evidence="1">
    <location>
        <begin position="350"/>
        <end position="367"/>
    </location>
</feature>
<feature type="region of interest" description="Disordered" evidence="1">
    <location>
        <begin position="502"/>
        <end position="528"/>
    </location>
</feature>
<dbReference type="SUPFAM" id="SSF57701">
    <property type="entry name" value="Zn2/Cys6 DNA-binding domain"/>
    <property type="match status" value="1"/>
</dbReference>
<dbReference type="GO" id="GO:0008270">
    <property type="term" value="F:zinc ion binding"/>
    <property type="evidence" value="ECO:0007669"/>
    <property type="project" value="InterPro"/>
</dbReference>
<evidence type="ECO:0000256" key="1">
    <source>
        <dbReference type="SAM" id="MobiDB-lite"/>
    </source>
</evidence>
<organism evidence="3">
    <name type="scientific">Heterosigma akashiwo</name>
    <name type="common">Chromophytic alga</name>
    <name type="synonym">Heterosigma carterae</name>
    <dbReference type="NCBI Taxonomy" id="2829"/>
    <lineage>
        <taxon>Eukaryota</taxon>
        <taxon>Sar</taxon>
        <taxon>Stramenopiles</taxon>
        <taxon>Ochrophyta</taxon>
        <taxon>Raphidophyceae</taxon>
        <taxon>Chattonellales</taxon>
        <taxon>Chattonellaceae</taxon>
        <taxon>Heterosigma</taxon>
    </lineage>
</organism>
<accession>A0A7S3YGK4</accession>
<feature type="region of interest" description="Disordered" evidence="1">
    <location>
        <begin position="730"/>
        <end position="757"/>
    </location>
</feature>
<dbReference type="PROSITE" id="PS50048">
    <property type="entry name" value="ZN2_CY6_FUNGAL_2"/>
    <property type="match status" value="1"/>
</dbReference>
<dbReference type="InterPro" id="IPR036864">
    <property type="entry name" value="Zn2-C6_fun-type_DNA-bd_sf"/>
</dbReference>
<dbReference type="CDD" id="cd00067">
    <property type="entry name" value="GAL4"/>
    <property type="match status" value="1"/>
</dbReference>
<proteinExistence type="predicted"/>
<feature type="region of interest" description="Disordered" evidence="1">
    <location>
        <begin position="347"/>
        <end position="369"/>
    </location>
</feature>
<dbReference type="GO" id="GO:0000981">
    <property type="term" value="F:DNA-binding transcription factor activity, RNA polymerase II-specific"/>
    <property type="evidence" value="ECO:0007669"/>
    <property type="project" value="InterPro"/>
</dbReference>